<feature type="transmembrane region" description="Helical" evidence="7">
    <location>
        <begin position="39"/>
        <end position="61"/>
    </location>
</feature>
<keyword evidence="4 7" id="KW-1133">Transmembrane helix</keyword>
<dbReference type="PANTHER" id="PTHR43124">
    <property type="entry name" value="PURINE EFFLUX PUMP PBUE"/>
    <property type="match status" value="1"/>
</dbReference>
<keyword evidence="10" id="KW-1185">Reference proteome</keyword>
<evidence type="ECO:0000256" key="5">
    <source>
        <dbReference type="ARBA" id="ARBA00023136"/>
    </source>
</evidence>
<dbReference type="PROSITE" id="PS50850">
    <property type="entry name" value="MFS"/>
    <property type="match status" value="1"/>
</dbReference>
<dbReference type="PANTHER" id="PTHR43124:SF3">
    <property type="entry name" value="CHLORAMPHENICOL EFFLUX PUMP RV0191"/>
    <property type="match status" value="1"/>
</dbReference>
<evidence type="ECO:0000259" key="8">
    <source>
        <dbReference type="PROSITE" id="PS50850"/>
    </source>
</evidence>
<comment type="subcellular location">
    <subcellularLocation>
        <location evidence="1">Cell membrane</location>
        <topology evidence="1">Multi-pass membrane protein</topology>
    </subcellularLocation>
</comment>
<dbReference type="InterPro" id="IPR036259">
    <property type="entry name" value="MFS_trans_sf"/>
</dbReference>
<proteinExistence type="predicted"/>
<evidence type="ECO:0000256" key="2">
    <source>
        <dbReference type="ARBA" id="ARBA00022475"/>
    </source>
</evidence>
<feature type="region of interest" description="Disordered" evidence="6">
    <location>
        <begin position="414"/>
        <end position="459"/>
    </location>
</feature>
<dbReference type="GO" id="GO:0022857">
    <property type="term" value="F:transmembrane transporter activity"/>
    <property type="evidence" value="ECO:0007669"/>
    <property type="project" value="InterPro"/>
</dbReference>
<dbReference type="InterPro" id="IPR011701">
    <property type="entry name" value="MFS"/>
</dbReference>
<dbReference type="Gene3D" id="1.20.1250.20">
    <property type="entry name" value="MFS general substrate transporter like domains"/>
    <property type="match status" value="2"/>
</dbReference>
<name>A0A225DYV3_9BACT</name>
<keyword evidence="2" id="KW-1003">Cell membrane</keyword>
<feature type="transmembrane region" description="Helical" evidence="7">
    <location>
        <begin position="73"/>
        <end position="98"/>
    </location>
</feature>
<feature type="transmembrane region" description="Helical" evidence="7">
    <location>
        <begin position="266"/>
        <end position="286"/>
    </location>
</feature>
<dbReference type="AlphaFoldDB" id="A0A225DYV3"/>
<keyword evidence="3 7" id="KW-0812">Transmembrane</keyword>
<comment type="caution">
    <text evidence="9">The sequence shown here is derived from an EMBL/GenBank/DDBJ whole genome shotgun (WGS) entry which is preliminary data.</text>
</comment>
<feature type="transmembrane region" description="Helical" evidence="7">
    <location>
        <begin position="231"/>
        <end position="254"/>
    </location>
</feature>
<feature type="transmembrane region" description="Helical" evidence="7">
    <location>
        <begin position="390"/>
        <end position="409"/>
    </location>
</feature>
<sequence length="459" mass="47996">MSIILLLAAVNFTHIVDFVIIMPLGDRLMRELDISPSQFSWIVSTYGIAACVASILASSIVDRFDRKTVLLTSYAGFCVSTLLCGLSPNYVMVVAEAIRSLDASNLLNGRAPNYELLLVARGLAGMFGGLAAGAIMAVIGDTFAPERRGRATGAIMSAFAVASIFGLPIGLILANEYGRGAPFITLAVAGAAVWFLVWFRLPSMRGHMAGGYPRPTREFLLVALNPNHVKAFACTLAMVLGTFTIIPFLAPYMTANAGRRESDLPYIYGVAGVCTLVSMNVIGWLADRIGKPPVFYAMASMSVVMTLVVTNLPPVPLYGAIVVASLFMVSASGRMVPAQATIIGCAKPHERGAFVSQNTAVQHFATGLAPLISGLIMGHGEDKSLTGYPIVGLVAACFGIASLALFSLLKPAPGPQSVSQTPSAAEGEQTKSAQTDGGSTKSGPTEGTQTVEAEPVAAA</sequence>
<evidence type="ECO:0000256" key="6">
    <source>
        <dbReference type="SAM" id="MobiDB-lite"/>
    </source>
</evidence>
<dbReference type="EMBL" id="NIDE01000001">
    <property type="protein sequence ID" value="OWK46531.1"/>
    <property type="molecule type" value="Genomic_DNA"/>
</dbReference>
<dbReference type="SUPFAM" id="SSF103473">
    <property type="entry name" value="MFS general substrate transporter"/>
    <property type="match status" value="1"/>
</dbReference>
<reference evidence="10" key="1">
    <citation type="submission" date="2017-06" db="EMBL/GenBank/DDBJ databases">
        <title>Genome analysis of Fimbriiglobus ruber SP5, the first member of the order Planctomycetales with confirmed chitinolytic capability.</title>
        <authorList>
            <person name="Ravin N.V."/>
            <person name="Rakitin A.L."/>
            <person name="Ivanova A.A."/>
            <person name="Beletsky A.V."/>
            <person name="Kulichevskaya I.S."/>
            <person name="Mardanov A.V."/>
            <person name="Dedysh S.N."/>
        </authorList>
    </citation>
    <scope>NUCLEOTIDE SEQUENCE [LARGE SCALE GENOMIC DNA]</scope>
    <source>
        <strain evidence="10">SP5</strain>
    </source>
</reference>
<dbReference type="CDD" id="cd17324">
    <property type="entry name" value="MFS_NepI_like"/>
    <property type="match status" value="1"/>
</dbReference>
<evidence type="ECO:0000313" key="9">
    <source>
        <dbReference type="EMBL" id="OWK46531.1"/>
    </source>
</evidence>
<dbReference type="Proteomes" id="UP000214646">
    <property type="component" value="Unassembled WGS sequence"/>
</dbReference>
<dbReference type="InterPro" id="IPR020846">
    <property type="entry name" value="MFS_dom"/>
</dbReference>
<organism evidence="9 10">
    <name type="scientific">Fimbriiglobus ruber</name>
    <dbReference type="NCBI Taxonomy" id="1908690"/>
    <lineage>
        <taxon>Bacteria</taxon>
        <taxon>Pseudomonadati</taxon>
        <taxon>Planctomycetota</taxon>
        <taxon>Planctomycetia</taxon>
        <taxon>Gemmatales</taxon>
        <taxon>Gemmataceae</taxon>
        <taxon>Fimbriiglobus</taxon>
    </lineage>
</organism>
<feature type="transmembrane region" description="Helical" evidence="7">
    <location>
        <begin position="151"/>
        <end position="174"/>
    </location>
</feature>
<evidence type="ECO:0000256" key="7">
    <source>
        <dbReference type="SAM" id="Phobius"/>
    </source>
</evidence>
<keyword evidence="5 7" id="KW-0472">Membrane</keyword>
<dbReference type="Pfam" id="PF07690">
    <property type="entry name" value="MFS_1"/>
    <property type="match status" value="2"/>
</dbReference>
<dbReference type="GO" id="GO:0005886">
    <property type="term" value="C:plasma membrane"/>
    <property type="evidence" value="ECO:0007669"/>
    <property type="project" value="UniProtKB-SubCell"/>
</dbReference>
<evidence type="ECO:0000256" key="3">
    <source>
        <dbReference type="ARBA" id="ARBA00022692"/>
    </source>
</evidence>
<feature type="compositionally biased region" description="Polar residues" evidence="6">
    <location>
        <begin position="430"/>
        <end position="451"/>
    </location>
</feature>
<dbReference type="RefSeq" id="WP_161967134.1">
    <property type="nucleotide sequence ID" value="NZ_NIDE01000001.1"/>
</dbReference>
<gene>
    <name evidence="9" type="ORF">FRUB_00230</name>
</gene>
<protein>
    <submittedName>
        <fullName evidence="9">Major facilitator family transporter</fullName>
    </submittedName>
</protein>
<feature type="transmembrane region" description="Helical" evidence="7">
    <location>
        <begin position="118"/>
        <end position="139"/>
    </location>
</feature>
<evidence type="ECO:0000313" key="10">
    <source>
        <dbReference type="Proteomes" id="UP000214646"/>
    </source>
</evidence>
<dbReference type="InterPro" id="IPR050189">
    <property type="entry name" value="MFS_Efflux_Transporters"/>
</dbReference>
<feature type="transmembrane region" description="Helical" evidence="7">
    <location>
        <begin position="318"/>
        <end position="337"/>
    </location>
</feature>
<evidence type="ECO:0000256" key="4">
    <source>
        <dbReference type="ARBA" id="ARBA00022989"/>
    </source>
</evidence>
<accession>A0A225DYV3</accession>
<dbReference type="OrthoDB" id="212436at2"/>
<feature type="transmembrane region" description="Helical" evidence="7">
    <location>
        <begin position="180"/>
        <end position="199"/>
    </location>
</feature>
<evidence type="ECO:0000256" key="1">
    <source>
        <dbReference type="ARBA" id="ARBA00004651"/>
    </source>
</evidence>
<feature type="domain" description="Major facilitator superfamily (MFS) profile" evidence="8">
    <location>
        <begin position="3"/>
        <end position="413"/>
    </location>
</feature>